<evidence type="ECO:0000259" key="1">
    <source>
        <dbReference type="Pfam" id="PF19054"/>
    </source>
</evidence>
<gene>
    <name evidence="2" type="ORF">K9S39_16870</name>
</gene>
<evidence type="ECO:0000313" key="3">
    <source>
        <dbReference type="Proteomes" id="UP000830115"/>
    </source>
</evidence>
<sequence length="216" mass="24432">MGQASGKGWWSDYRQTLTAAHLDLAGLESASIVLHTYEPMFIPGLLQTREYAAVIHRDGYVDLSPEWQRQAVEFRMQRQELLAGERPPRLHAIIHEAALRPSLGSREVMRGQLLKLIEVSRRPEVAIQILPLDGRVGFGTGFTQFHPQVRELSTTVVSHIERDLYLEDENSMAKYRDRFAKLEVVALPPVDVAASPEARKAKDSLGLIQRLLYPLL</sequence>
<protein>
    <submittedName>
        <fullName evidence="2">DUF5753 domain-containing protein</fullName>
    </submittedName>
</protein>
<dbReference type="RefSeq" id="WP_248868819.1">
    <property type="nucleotide sequence ID" value="NZ_CP086322.1"/>
</dbReference>
<accession>A0ABY4MKC1</accession>
<dbReference type="EMBL" id="CP086322">
    <property type="protein sequence ID" value="UQA97792.1"/>
    <property type="molecule type" value="Genomic_DNA"/>
</dbReference>
<organism evidence="2 3">
    <name type="scientific">Streptomyces halobius</name>
    <dbReference type="NCBI Taxonomy" id="2879846"/>
    <lineage>
        <taxon>Bacteria</taxon>
        <taxon>Bacillati</taxon>
        <taxon>Actinomycetota</taxon>
        <taxon>Actinomycetes</taxon>
        <taxon>Kitasatosporales</taxon>
        <taxon>Streptomycetaceae</taxon>
        <taxon>Streptomyces</taxon>
    </lineage>
</organism>
<reference evidence="2" key="1">
    <citation type="submission" date="2021-10" db="EMBL/GenBank/DDBJ databases">
        <title>Streptomyces nigrumlapis sp.nov.,an antimicrobial producing actinobacterium isolated from Black Gobi rocks.</title>
        <authorList>
            <person name="Wen Y."/>
            <person name="Zhang W."/>
            <person name="Liu X.G."/>
        </authorList>
    </citation>
    <scope>NUCLEOTIDE SEQUENCE</scope>
    <source>
        <strain evidence="2">ST13-2-2</strain>
    </source>
</reference>
<dbReference type="InterPro" id="IPR043917">
    <property type="entry name" value="DUF5753"/>
</dbReference>
<name>A0ABY4MKC1_9ACTN</name>
<proteinExistence type="predicted"/>
<feature type="domain" description="DUF5753" evidence="1">
    <location>
        <begin position="23"/>
        <end position="191"/>
    </location>
</feature>
<dbReference type="Proteomes" id="UP000830115">
    <property type="component" value="Chromosome"/>
</dbReference>
<evidence type="ECO:0000313" key="2">
    <source>
        <dbReference type="EMBL" id="UQA97792.1"/>
    </source>
</evidence>
<dbReference type="Pfam" id="PF19054">
    <property type="entry name" value="DUF5753"/>
    <property type="match status" value="1"/>
</dbReference>
<keyword evidence="3" id="KW-1185">Reference proteome</keyword>